<dbReference type="SUPFAM" id="SSF58014">
    <property type="entry name" value="Coiled-coil domain of nucleotide exchange factor GrpE"/>
    <property type="match status" value="1"/>
</dbReference>
<evidence type="ECO:0000313" key="4">
    <source>
        <dbReference type="EMBL" id="VTJ83316.1"/>
    </source>
</evidence>
<dbReference type="GO" id="GO:0030150">
    <property type="term" value="P:protein import into mitochondrial matrix"/>
    <property type="evidence" value="ECO:0007669"/>
    <property type="project" value="TreeGrafter"/>
</dbReference>
<dbReference type="PANTHER" id="PTHR21237:SF10">
    <property type="entry name" value="GRPE PROTEIN HOMOLOG 2, MITOCHONDRIAL"/>
    <property type="match status" value="1"/>
</dbReference>
<dbReference type="Proteomes" id="UP000335636">
    <property type="component" value="Unassembled WGS sequence"/>
</dbReference>
<dbReference type="GO" id="GO:0001405">
    <property type="term" value="C:PAM complex, Tim23 associated import motor"/>
    <property type="evidence" value="ECO:0007669"/>
    <property type="project" value="TreeGrafter"/>
</dbReference>
<dbReference type="AlphaFoldDB" id="A0A5E4CNB4"/>
<organism evidence="4 5">
    <name type="scientific">Marmota monax</name>
    <name type="common">Woodchuck</name>
    <dbReference type="NCBI Taxonomy" id="9995"/>
    <lineage>
        <taxon>Eukaryota</taxon>
        <taxon>Metazoa</taxon>
        <taxon>Chordata</taxon>
        <taxon>Craniata</taxon>
        <taxon>Vertebrata</taxon>
        <taxon>Euteleostomi</taxon>
        <taxon>Mammalia</taxon>
        <taxon>Eutheria</taxon>
        <taxon>Euarchontoglires</taxon>
        <taxon>Glires</taxon>
        <taxon>Rodentia</taxon>
        <taxon>Sciuromorpha</taxon>
        <taxon>Sciuridae</taxon>
        <taxon>Xerinae</taxon>
        <taxon>Marmotini</taxon>
        <taxon>Marmota</taxon>
    </lineage>
</organism>
<keyword evidence="5" id="KW-1185">Reference proteome</keyword>
<dbReference type="EMBL" id="CABDUW010001679">
    <property type="protein sequence ID" value="VTJ83316.1"/>
    <property type="molecule type" value="Genomic_DNA"/>
</dbReference>
<evidence type="ECO:0000256" key="2">
    <source>
        <dbReference type="ARBA" id="ARBA00023186"/>
    </source>
</evidence>
<evidence type="ECO:0000256" key="3">
    <source>
        <dbReference type="SAM" id="MobiDB-lite"/>
    </source>
</evidence>
<dbReference type="GO" id="GO:0051082">
    <property type="term" value="F:unfolded protein binding"/>
    <property type="evidence" value="ECO:0007669"/>
    <property type="project" value="TreeGrafter"/>
</dbReference>
<feature type="region of interest" description="Disordered" evidence="3">
    <location>
        <begin position="1"/>
        <end position="23"/>
    </location>
</feature>
<sequence length="115" mass="12752">TATQRTAGEDCSSEDPPDKPGLSLAERALKLKAVKREKEAQDLTLRYQTVVADCENTRRTQRHVEDATIFGIQSFCKDLVGVADIPEKTTECISEETKPGDPKFTLEKVFGLLLL</sequence>
<dbReference type="GO" id="GO:0042803">
    <property type="term" value="F:protein homodimerization activity"/>
    <property type="evidence" value="ECO:0007669"/>
    <property type="project" value="InterPro"/>
</dbReference>
<protein>
    <submittedName>
        <fullName evidence="4">Uncharacterized protein</fullName>
    </submittedName>
</protein>
<accession>A0A5E4CNB4</accession>
<feature type="non-terminal residue" evidence="4">
    <location>
        <position position="1"/>
    </location>
</feature>
<comment type="similarity">
    <text evidence="1">Belongs to the GrpE family.</text>
</comment>
<name>A0A5E4CNB4_MARMO</name>
<dbReference type="Gene3D" id="3.90.20.20">
    <property type="match status" value="1"/>
</dbReference>
<proteinExistence type="inferred from homology"/>
<dbReference type="InterPro" id="IPR000740">
    <property type="entry name" value="GrpE"/>
</dbReference>
<reference evidence="4" key="1">
    <citation type="submission" date="2019-04" db="EMBL/GenBank/DDBJ databases">
        <authorList>
            <person name="Alioto T."/>
            <person name="Alioto T."/>
        </authorList>
    </citation>
    <scope>NUCLEOTIDE SEQUENCE [LARGE SCALE GENOMIC DNA]</scope>
</reference>
<keyword evidence="2" id="KW-0143">Chaperone</keyword>
<dbReference type="GO" id="GO:0000774">
    <property type="term" value="F:adenyl-nucleotide exchange factor activity"/>
    <property type="evidence" value="ECO:0007669"/>
    <property type="project" value="InterPro"/>
</dbReference>
<comment type="caution">
    <text evidence="4">The sequence shown here is derived from an EMBL/GenBank/DDBJ whole genome shotgun (WGS) entry which is preliminary data.</text>
</comment>
<evidence type="ECO:0000313" key="5">
    <source>
        <dbReference type="Proteomes" id="UP000335636"/>
    </source>
</evidence>
<gene>
    <name evidence="4" type="ORF">MONAX_5E019058</name>
</gene>
<evidence type="ECO:0000256" key="1">
    <source>
        <dbReference type="ARBA" id="ARBA00009054"/>
    </source>
</evidence>
<dbReference type="InterPro" id="IPR013805">
    <property type="entry name" value="GrpE_CC"/>
</dbReference>
<dbReference type="Pfam" id="PF01025">
    <property type="entry name" value="GrpE"/>
    <property type="match status" value="1"/>
</dbReference>
<dbReference type="PANTHER" id="PTHR21237">
    <property type="entry name" value="GRPE PROTEIN"/>
    <property type="match status" value="1"/>
</dbReference>
<dbReference type="GO" id="GO:0006457">
    <property type="term" value="P:protein folding"/>
    <property type="evidence" value="ECO:0007669"/>
    <property type="project" value="InterPro"/>
</dbReference>
<dbReference type="GO" id="GO:0051087">
    <property type="term" value="F:protein-folding chaperone binding"/>
    <property type="evidence" value="ECO:0007669"/>
    <property type="project" value="InterPro"/>
</dbReference>